<accession>A0ABU6FYP2</accession>
<evidence type="ECO:0000256" key="1">
    <source>
        <dbReference type="SAM" id="MobiDB-lite"/>
    </source>
</evidence>
<keyword evidence="3" id="KW-1185">Reference proteome</keyword>
<proteinExistence type="predicted"/>
<comment type="caution">
    <text evidence="2">The sequence shown here is derived from an EMBL/GenBank/DDBJ whole genome shotgun (WGS) entry which is preliminary data.</text>
</comment>
<dbReference type="EMBL" id="JARLKY010000013">
    <property type="protein sequence ID" value="MEC0226831.1"/>
    <property type="molecule type" value="Genomic_DNA"/>
</dbReference>
<evidence type="ECO:0000313" key="2">
    <source>
        <dbReference type="EMBL" id="MEC0226831.1"/>
    </source>
</evidence>
<evidence type="ECO:0000313" key="3">
    <source>
        <dbReference type="Proteomes" id="UP001338137"/>
    </source>
</evidence>
<dbReference type="RefSeq" id="WP_173216777.1">
    <property type="nucleotide sequence ID" value="NZ_JABMKZ010000003.1"/>
</dbReference>
<reference evidence="2 3" key="1">
    <citation type="submission" date="2023-03" db="EMBL/GenBank/DDBJ databases">
        <title>Bacillus Genome Sequencing.</title>
        <authorList>
            <person name="Dunlap C."/>
        </authorList>
    </citation>
    <scope>NUCLEOTIDE SEQUENCE [LARGE SCALE GENOMIC DNA]</scope>
    <source>
        <strain evidence="2 3">BD-533</strain>
    </source>
</reference>
<gene>
    <name evidence="2" type="ORF">P4I72_06835</name>
</gene>
<dbReference type="Proteomes" id="UP001338137">
    <property type="component" value="Unassembled WGS sequence"/>
</dbReference>
<protein>
    <submittedName>
        <fullName evidence="2">Uncharacterized protein</fullName>
    </submittedName>
</protein>
<feature type="region of interest" description="Disordered" evidence="1">
    <location>
        <begin position="33"/>
        <end position="54"/>
    </location>
</feature>
<name>A0ABU6FYP2_9BACL</name>
<sequence length="54" mass="6114">MREIDIIEVLRQLGIEPARLHKWISTQVENKELESSALESPSNSVAADELIPRT</sequence>
<organism evidence="2 3">
    <name type="scientific">Paenibacillus alba</name>
    <dbReference type="NCBI Taxonomy" id="1197127"/>
    <lineage>
        <taxon>Bacteria</taxon>
        <taxon>Bacillati</taxon>
        <taxon>Bacillota</taxon>
        <taxon>Bacilli</taxon>
        <taxon>Bacillales</taxon>
        <taxon>Paenibacillaceae</taxon>
        <taxon>Paenibacillus</taxon>
    </lineage>
</organism>